<dbReference type="GO" id="GO:0005634">
    <property type="term" value="C:nucleus"/>
    <property type="evidence" value="ECO:0007669"/>
    <property type="project" value="TreeGrafter"/>
</dbReference>
<organism evidence="3 4">
    <name type="scientific">Petrolisthes manimaculis</name>
    <dbReference type="NCBI Taxonomy" id="1843537"/>
    <lineage>
        <taxon>Eukaryota</taxon>
        <taxon>Metazoa</taxon>
        <taxon>Ecdysozoa</taxon>
        <taxon>Arthropoda</taxon>
        <taxon>Crustacea</taxon>
        <taxon>Multicrustacea</taxon>
        <taxon>Malacostraca</taxon>
        <taxon>Eumalacostraca</taxon>
        <taxon>Eucarida</taxon>
        <taxon>Decapoda</taxon>
        <taxon>Pleocyemata</taxon>
        <taxon>Anomura</taxon>
        <taxon>Galatheoidea</taxon>
        <taxon>Porcellanidae</taxon>
        <taxon>Petrolisthes</taxon>
    </lineage>
</organism>
<name>A0AAE1NL50_9EUCA</name>
<keyword evidence="1" id="KW-0539">Nucleus</keyword>
<dbReference type="Gene3D" id="3.30.710.10">
    <property type="entry name" value="Potassium Channel Kv1.1, Chain A"/>
    <property type="match status" value="1"/>
</dbReference>
<proteinExistence type="predicted"/>
<dbReference type="InterPro" id="IPR011333">
    <property type="entry name" value="SKP1/BTB/POZ_sf"/>
</dbReference>
<evidence type="ECO:0000259" key="2">
    <source>
        <dbReference type="PROSITE" id="PS50097"/>
    </source>
</evidence>
<dbReference type="InterPro" id="IPR000210">
    <property type="entry name" value="BTB/POZ_dom"/>
</dbReference>
<dbReference type="AlphaFoldDB" id="A0AAE1NL50"/>
<accession>A0AAE1NL50</accession>
<dbReference type="Proteomes" id="UP001292094">
    <property type="component" value="Unassembled WGS sequence"/>
</dbReference>
<keyword evidence="4" id="KW-1185">Reference proteome</keyword>
<dbReference type="InterPro" id="IPR051095">
    <property type="entry name" value="Dros_DevTransReg"/>
</dbReference>
<dbReference type="PROSITE" id="PS50097">
    <property type="entry name" value="BTB"/>
    <property type="match status" value="1"/>
</dbReference>
<dbReference type="GO" id="GO:0006357">
    <property type="term" value="P:regulation of transcription by RNA polymerase II"/>
    <property type="evidence" value="ECO:0007669"/>
    <property type="project" value="TreeGrafter"/>
</dbReference>
<sequence length="117" mass="13198">MGDKRSKSCNNEWEKSHCCPLWLTGPSYSSGKIVTHAAFGDILMRLRERGKFTDVTLVCEGKLSPVDKLVVSACSEHLEQILENNECHHPTIVLHGIKCYDLEQLLMYMYTGEVSVP</sequence>
<dbReference type="PANTHER" id="PTHR23110:SF98">
    <property type="entry name" value="PRE-LOLA-G, ISOFORM C-RELATED"/>
    <property type="match status" value="1"/>
</dbReference>
<dbReference type="Pfam" id="PF00651">
    <property type="entry name" value="BTB"/>
    <property type="match status" value="1"/>
</dbReference>
<dbReference type="EMBL" id="JAWZYT010005143">
    <property type="protein sequence ID" value="KAK4291458.1"/>
    <property type="molecule type" value="Genomic_DNA"/>
</dbReference>
<reference evidence="3" key="1">
    <citation type="submission" date="2023-11" db="EMBL/GenBank/DDBJ databases">
        <title>Genome assemblies of two species of porcelain crab, Petrolisthes cinctipes and Petrolisthes manimaculis (Anomura: Porcellanidae).</title>
        <authorList>
            <person name="Angst P."/>
        </authorList>
    </citation>
    <scope>NUCLEOTIDE SEQUENCE</scope>
    <source>
        <strain evidence="3">PB745_02</strain>
        <tissue evidence="3">Gill</tissue>
    </source>
</reference>
<evidence type="ECO:0000256" key="1">
    <source>
        <dbReference type="ARBA" id="ARBA00023242"/>
    </source>
</evidence>
<dbReference type="SUPFAM" id="SSF54695">
    <property type="entry name" value="POZ domain"/>
    <property type="match status" value="1"/>
</dbReference>
<dbReference type="PANTHER" id="PTHR23110">
    <property type="entry name" value="BTB DOMAIN TRANSCRIPTION FACTOR"/>
    <property type="match status" value="1"/>
</dbReference>
<comment type="caution">
    <text evidence="3">The sequence shown here is derived from an EMBL/GenBank/DDBJ whole genome shotgun (WGS) entry which is preliminary data.</text>
</comment>
<gene>
    <name evidence="3" type="ORF">Pmani_035720</name>
</gene>
<protein>
    <recommendedName>
        <fullName evidence="2">BTB domain-containing protein</fullName>
    </recommendedName>
</protein>
<evidence type="ECO:0000313" key="3">
    <source>
        <dbReference type="EMBL" id="KAK4291458.1"/>
    </source>
</evidence>
<evidence type="ECO:0000313" key="4">
    <source>
        <dbReference type="Proteomes" id="UP001292094"/>
    </source>
</evidence>
<feature type="domain" description="BTB" evidence="2">
    <location>
        <begin position="53"/>
        <end position="117"/>
    </location>
</feature>